<evidence type="ECO:0000313" key="1">
    <source>
        <dbReference type="EMBL" id="CAA9400867.1"/>
    </source>
</evidence>
<dbReference type="EMBL" id="CADCUY010000183">
    <property type="protein sequence ID" value="CAA9400867.1"/>
    <property type="molecule type" value="Genomic_DNA"/>
</dbReference>
<dbReference type="InterPro" id="IPR008554">
    <property type="entry name" value="Glutaredoxin-like"/>
</dbReference>
<accession>A0A6J4NY76</accession>
<dbReference type="AlphaFoldDB" id="A0A6J4NY76"/>
<gene>
    <name evidence="1" type="ORF">AVDCRST_MAG35-899</name>
</gene>
<dbReference type="InterPro" id="IPR036249">
    <property type="entry name" value="Thioredoxin-like_sf"/>
</dbReference>
<reference evidence="1" key="1">
    <citation type="submission" date="2020-02" db="EMBL/GenBank/DDBJ databases">
        <authorList>
            <person name="Meier V. D."/>
        </authorList>
    </citation>
    <scope>NUCLEOTIDE SEQUENCE</scope>
    <source>
        <strain evidence="1">AVDCRST_MAG35</strain>
    </source>
</reference>
<dbReference type="Gene3D" id="3.40.30.10">
    <property type="entry name" value="Glutaredoxin"/>
    <property type="match status" value="1"/>
</dbReference>
<dbReference type="Pfam" id="PF05768">
    <property type="entry name" value="Glrx-like"/>
    <property type="match status" value="1"/>
</dbReference>
<sequence>MSEPGTAGARVVLHTRPGCHLCDVAREVVTAVCADEGTAWTEVDVDAPGAVADGVRDRYTDLVPVVTVDGRHHEHWRIDPERLRAALRERAAAGG</sequence>
<proteinExistence type="predicted"/>
<protein>
    <submittedName>
        <fullName evidence="1">Glutaredoxin-like domain-containing protein PA3033</fullName>
    </submittedName>
</protein>
<name>A0A6J4NY76_9ACTN</name>
<dbReference type="SUPFAM" id="SSF52833">
    <property type="entry name" value="Thioredoxin-like"/>
    <property type="match status" value="1"/>
</dbReference>
<organism evidence="1">
    <name type="scientific">uncultured Quadrisphaera sp</name>
    <dbReference type="NCBI Taxonomy" id="904978"/>
    <lineage>
        <taxon>Bacteria</taxon>
        <taxon>Bacillati</taxon>
        <taxon>Actinomycetota</taxon>
        <taxon>Actinomycetes</taxon>
        <taxon>Kineosporiales</taxon>
        <taxon>Kineosporiaceae</taxon>
        <taxon>Quadrisphaera</taxon>
        <taxon>environmental samples</taxon>
    </lineage>
</organism>